<evidence type="ECO:0000313" key="4">
    <source>
        <dbReference type="Proteomes" id="UP000216991"/>
    </source>
</evidence>
<evidence type="ECO:0000259" key="2">
    <source>
        <dbReference type="Pfam" id="PF02894"/>
    </source>
</evidence>
<evidence type="ECO:0000313" key="3">
    <source>
        <dbReference type="EMBL" id="OYQ32056.1"/>
    </source>
</evidence>
<dbReference type="InterPro" id="IPR000683">
    <property type="entry name" value="Gfo/Idh/MocA-like_OxRdtase_N"/>
</dbReference>
<dbReference type="PANTHER" id="PTHR43593">
    <property type="match status" value="1"/>
</dbReference>
<accession>A0A255YS69</accession>
<feature type="domain" description="Gfo/Idh/MocA-like oxidoreductase C-terminal" evidence="2">
    <location>
        <begin position="136"/>
        <end position="350"/>
    </location>
</feature>
<dbReference type="Pfam" id="PF01408">
    <property type="entry name" value="GFO_IDH_MocA"/>
    <property type="match status" value="1"/>
</dbReference>
<dbReference type="InterPro" id="IPR004104">
    <property type="entry name" value="Gfo/Idh/MocA-like_OxRdtase_C"/>
</dbReference>
<protein>
    <submittedName>
        <fullName evidence="3">Oxidoreductase</fullName>
    </submittedName>
</protein>
<dbReference type="Gene3D" id="3.30.360.10">
    <property type="entry name" value="Dihydrodipicolinate Reductase, domain 2"/>
    <property type="match status" value="1"/>
</dbReference>
<dbReference type="AlphaFoldDB" id="A0A255YS69"/>
<dbReference type="InterPro" id="IPR036291">
    <property type="entry name" value="NAD(P)-bd_dom_sf"/>
</dbReference>
<feature type="non-terminal residue" evidence="3">
    <location>
        <position position="367"/>
    </location>
</feature>
<dbReference type="OrthoDB" id="9815825at2"/>
<proteinExistence type="predicted"/>
<dbReference type="EMBL" id="NOXT01000082">
    <property type="protein sequence ID" value="OYQ32056.1"/>
    <property type="molecule type" value="Genomic_DNA"/>
</dbReference>
<dbReference type="Proteomes" id="UP000216991">
    <property type="component" value="Unassembled WGS sequence"/>
</dbReference>
<dbReference type="Gene3D" id="3.40.50.720">
    <property type="entry name" value="NAD(P)-binding Rossmann-like Domain"/>
    <property type="match status" value="1"/>
</dbReference>
<dbReference type="SUPFAM" id="SSF55347">
    <property type="entry name" value="Glyceraldehyde-3-phosphate dehydrogenase-like, C-terminal domain"/>
    <property type="match status" value="1"/>
</dbReference>
<dbReference type="InterPro" id="IPR050424">
    <property type="entry name" value="Gfo-Idh-MocA_inositol_DH"/>
</dbReference>
<name>A0A255YS69_9SPHN</name>
<keyword evidence="4" id="KW-1185">Reference proteome</keyword>
<dbReference type="GO" id="GO:0000166">
    <property type="term" value="F:nucleotide binding"/>
    <property type="evidence" value="ECO:0007669"/>
    <property type="project" value="InterPro"/>
</dbReference>
<organism evidence="3 4">
    <name type="scientific">Sandarakinorhabdus cyanobacteriorum</name>
    <dbReference type="NCBI Taxonomy" id="1981098"/>
    <lineage>
        <taxon>Bacteria</taxon>
        <taxon>Pseudomonadati</taxon>
        <taxon>Pseudomonadota</taxon>
        <taxon>Alphaproteobacteria</taxon>
        <taxon>Sphingomonadales</taxon>
        <taxon>Sphingosinicellaceae</taxon>
        <taxon>Sandarakinorhabdus</taxon>
    </lineage>
</organism>
<comment type="caution">
    <text evidence="3">The sequence shown here is derived from an EMBL/GenBank/DDBJ whole genome shotgun (WGS) entry which is preliminary data.</text>
</comment>
<dbReference type="SUPFAM" id="SSF51735">
    <property type="entry name" value="NAD(P)-binding Rossmann-fold domains"/>
    <property type="match status" value="1"/>
</dbReference>
<gene>
    <name evidence="3" type="ORF">CHU93_03905</name>
</gene>
<feature type="domain" description="Gfo/Idh/MocA-like oxidoreductase N-terminal" evidence="1">
    <location>
        <begin position="1"/>
        <end position="118"/>
    </location>
</feature>
<evidence type="ECO:0000259" key="1">
    <source>
        <dbReference type="Pfam" id="PF01408"/>
    </source>
</evidence>
<dbReference type="Pfam" id="PF02894">
    <property type="entry name" value="GFO_IDH_MocA_C"/>
    <property type="match status" value="1"/>
</dbReference>
<dbReference type="PANTHER" id="PTHR43593:SF1">
    <property type="entry name" value="INOSITOL 2-DEHYDROGENASE"/>
    <property type="match status" value="1"/>
</dbReference>
<reference evidence="3 4" key="1">
    <citation type="submission" date="2017-07" db="EMBL/GenBank/DDBJ databases">
        <title>Sandarakinorhabdus cyanobacteriorum sp. nov., a novel bacterium isolated from cyanobacterial aggregates in a eutrophic lake.</title>
        <authorList>
            <person name="Cai H."/>
        </authorList>
    </citation>
    <scope>NUCLEOTIDE SEQUENCE [LARGE SCALE GENOMIC DNA]</scope>
    <source>
        <strain evidence="3 4">TH057</strain>
    </source>
</reference>
<sequence length="367" mass="39834">MRWGIVGTGMMALEHVANIQLLGGGTITAIADPVPACLDRAEKAIGHAVARFPDAAALAASGLCDAVVVASPNFTHRAVLGPLMDAGLHILCEKPLATTLDDAKAVAAAVKGYDKSFWTAMEYRFMPPVSEFVRHVHDGKVGKLQMLSIREHRFPFLVKVGDWNRFSVNTGGTMVEKCCHFFDLMRHIVQAEPVRVYCSGNMDVNHRDERYDGKTPDIIDNSYTVVDFANGVRAMLDLCMFADGAEQQEEILATGDQARLDVLIPAGDIIHSPRVGFMNPKQATRWHVETPADALAAGQHHGSTFFQHRHFAAAVRGEGPVIVSADDGMRAVAIGLAAEISAREHRVVTMAELGLIVLKNPALRQAL</sequence>